<protein>
    <submittedName>
        <fullName evidence="2">Uncharacterized protein</fullName>
    </submittedName>
</protein>
<sequence>RLSLARQHNSPWKLASHAQATFPPGALPRQSATFEIPRMLLQDKRQADIGWSRTLSRDREACRPESRCTCGAEAGIPECCRNAQTGTLHS</sequence>
<evidence type="ECO:0000256" key="1">
    <source>
        <dbReference type="SAM" id="MobiDB-lite"/>
    </source>
</evidence>
<reference evidence="3" key="1">
    <citation type="submission" date="2024-04" db="EMBL/GenBank/DDBJ databases">
        <title>Salinicola lusitanus LLJ914,a marine bacterium isolated from the Okinawa Trough.</title>
        <authorList>
            <person name="Li J."/>
        </authorList>
    </citation>
    <scope>NUCLEOTIDE SEQUENCE [LARGE SCALE GENOMIC DNA]</scope>
</reference>
<evidence type="ECO:0000313" key="3">
    <source>
        <dbReference type="Proteomes" id="UP001460270"/>
    </source>
</evidence>
<proteinExistence type="predicted"/>
<feature type="compositionally biased region" description="Polar residues" evidence="1">
    <location>
        <begin position="1"/>
        <end position="10"/>
    </location>
</feature>
<feature type="non-terminal residue" evidence="2">
    <location>
        <position position="1"/>
    </location>
</feature>
<evidence type="ECO:0000313" key="2">
    <source>
        <dbReference type="EMBL" id="KAK7877057.1"/>
    </source>
</evidence>
<dbReference type="AlphaFoldDB" id="A0AAW0MCG7"/>
<keyword evidence="3" id="KW-1185">Reference proteome</keyword>
<dbReference type="EMBL" id="JBBPFD010000728">
    <property type="protein sequence ID" value="KAK7877057.1"/>
    <property type="molecule type" value="Genomic_DNA"/>
</dbReference>
<organism evidence="2 3">
    <name type="scientific">Mugilogobius chulae</name>
    <name type="common">yellowstripe goby</name>
    <dbReference type="NCBI Taxonomy" id="88201"/>
    <lineage>
        <taxon>Eukaryota</taxon>
        <taxon>Metazoa</taxon>
        <taxon>Chordata</taxon>
        <taxon>Craniata</taxon>
        <taxon>Vertebrata</taxon>
        <taxon>Euteleostomi</taxon>
        <taxon>Actinopterygii</taxon>
        <taxon>Neopterygii</taxon>
        <taxon>Teleostei</taxon>
        <taxon>Neoteleostei</taxon>
        <taxon>Acanthomorphata</taxon>
        <taxon>Gobiaria</taxon>
        <taxon>Gobiiformes</taxon>
        <taxon>Gobioidei</taxon>
        <taxon>Gobiidae</taxon>
        <taxon>Gobionellinae</taxon>
        <taxon>Mugilogobius</taxon>
    </lineage>
</organism>
<gene>
    <name evidence="2" type="ORF">WMY93_032249</name>
</gene>
<name>A0AAW0MCG7_9GOBI</name>
<dbReference type="Proteomes" id="UP001460270">
    <property type="component" value="Unassembled WGS sequence"/>
</dbReference>
<feature type="region of interest" description="Disordered" evidence="1">
    <location>
        <begin position="1"/>
        <end position="29"/>
    </location>
</feature>
<comment type="caution">
    <text evidence="2">The sequence shown here is derived from an EMBL/GenBank/DDBJ whole genome shotgun (WGS) entry which is preliminary data.</text>
</comment>
<feature type="non-terminal residue" evidence="2">
    <location>
        <position position="90"/>
    </location>
</feature>
<accession>A0AAW0MCG7</accession>